<evidence type="ECO:0000313" key="5">
    <source>
        <dbReference type="Proteomes" id="UP000320184"/>
    </source>
</evidence>
<dbReference type="InterPro" id="IPR036280">
    <property type="entry name" value="Multihaem_cyt_sf"/>
</dbReference>
<organism evidence="4 5">
    <name type="scientific">Eiseniibacteriota bacterium</name>
    <dbReference type="NCBI Taxonomy" id="2212470"/>
    <lineage>
        <taxon>Bacteria</taxon>
        <taxon>Candidatus Eiseniibacteriota</taxon>
    </lineage>
</organism>
<dbReference type="AlphaFoldDB" id="A0A538SFJ8"/>
<dbReference type="Pfam" id="PF14522">
    <property type="entry name" value="Cytochrome_C7"/>
    <property type="match status" value="1"/>
</dbReference>
<evidence type="ECO:0000313" key="4">
    <source>
        <dbReference type="EMBL" id="TMQ50155.1"/>
    </source>
</evidence>
<dbReference type="Gene3D" id="3.90.10.10">
    <property type="entry name" value="Cytochrome C3"/>
    <property type="match status" value="2"/>
</dbReference>
<feature type="binding site" description="axial binding residue" evidence="2">
    <location>
        <position position="132"/>
    </location>
    <ligand>
        <name>heme c</name>
        <dbReference type="ChEBI" id="CHEBI:61717"/>
        <label>1</label>
    </ligand>
    <ligandPart>
        <name>Fe</name>
        <dbReference type="ChEBI" id="CHEBI:18248"/>
    </ligandPart>
</feature>
<accession>A0A538SFJ8</accession>
<dbReference type="CDD" id="cd08168">
    <property type="entry name" value="Cytochrom_C3"/>
    <property type="match status" value="1"/>
</dbReference>
<dbReference type="GO" id="GO:0009055">
    <property type="term" value="F:electron transfer activity"/>
    <property type="evidence" value="ECO:0007669"/>
    <property type="project" value="InterPro"/>
</dbReference>
<sequence>MKRALVLASLVLIVLAAGTAAFTQSFSVQLGLNRGPTQPINFSHKIHAGQLGMNCLYCHYGAEKSPIANLPPVSTCMGCHKIAAADKPEIQKLSGYFQRGEQVPWVEVYWLPDHVKFNHKRHVRAGIECQSCHGPVQEMAAVYQYPSLKMGWCVSCHRQKLDDPVHPATMDCVVCHH</sequence>
<feature type="binding site" description="axial binding residue" evidence="2">
    <location>
        <position position="122"/>
    </location>
    <ligand>
        <name>heme c</name>
        <dbReference type="ChEBI" id="CHEBI:61717"/>
        <label>1</label>
    </ligand>
    <ligandPart>
        <name>Fe</name>
        <dbReference type="ChEBI" id="CHEBI:18248"/>
    </ligandPart>
</feature>
<keyword evidence="1 2" id="KW-0479">Metal-binding</keyword>
<gene>
    <name evidence="4" type="ORF">E6K73_08420</name>
</gene>
<feature type="binding site" description="axial binding residue" evidence="2">
    <location>
        <position position="175"/>
    </location>
    <ligand>
        <name>heme c</name>
        <dbReference type="ChEBI" id="CHEBI:61717"/>
        <label>1</label>
    </ligand>
    <ligandPart>
        <name>Fe</name>
        <dbReference type="ChEBI" id="CHEBI:18248"/>
    </ligandPart>
</feature>
<dbReference type="PANTHER" id="PTHR39425">
    <property type="entry name" value="LIPOPROTEIN CYTOCHROME C"/>
    <property type="match status" value="1"/>
</dbReference>
<reference evidence="4 5" key="1">
    <citation type="journal article" date="2019" name="Nat. Microbiol.">
        <title>Mediterranean grassland soil C-N compound turnover is dependent on rainfall and depth, and is mediated by genomically divergent microorganisms.</title>
        <authorList>
            <person name="Diamond S."/>
            <person name="Andeer P.F."/>
            <person name="Li Z."/>
            <person name="Crits-Christoph A."/>
            <person name="Burstein D."/>
            <person name="Anantharaman K."/>
            <person name="Lane K.R."/>
            <person name="Thomas B.C."/>
            <person name="Pan C."/>
            <person name="Northen T.R."/>
            <person name="Banfield J.F."/>
        </authorList>
    </citation>
    <scope>NUCLEOTIDE SEQUENCE [LARGE SCALE GENOMIC DNA]</scope>
    <source>
        <strain evidence="4">WS_3</strain>
    </source>
</reference>
<keyword evidence="2" id="KW-0349">Heme</keyword>
<feature type="domain" description="Cytochrome c7-like" evidence="3">
    <location>
        <begin position="115"/>
        <end position="177"/>
    </location>
</feature>
<evidence type="ECO:0000256" key="1">
    <source>
        <dbReference type="ARBA" id="ARBA00022723"/>
    </source>
</evidence>
<dbReference type="Proteomes" id="UP000320184">
    <property type="component" value="Unassembled WGS sequence"/>
</dbReference>
<dbReference type="InterPro" id="IPR029467">
    <property type="entry name" value="Cyt_c7-like"/>
</dbReference>
<feature type="binding site" description="axial binding residue" evidence="2">
    <location>
        <position position="172"/>
    </location>
    <ligand>
        <name>heme c</name>
        <dbReference type="ChEBI" id="CHEBI:61717"/>
        <label>1</label>
    </ligand>
    <ligandPart>
        <name>Fe</name>
        <dbReference type="ChEBI" id="CHEBI:18248"/>
    </ligandPart>
</feature>
<dbReference type="EMBL" id="VBOT01000105">
    <property type="protein sequence ID" value="TMQ50155.1"/>
    <property type="molecule type" value="Genomic_DNA"/>
</dbReference>
<proteinExistence type="predicted"/>
<dbReference type="GO" id="GO:0020037">
    <property type="term" value="F:heme binding"/>
    <property type="evidence" value="ECO:0007669"/>
    <property type="project" value="InterPro"/>
</dbReference>
<comment type="cofactor">
    <cofactor evidence="2">
        <name>heme c</name>
        <dbReference type="ChEBI" id="CHEBI:61717"/>
    </cofactor>
    <text evidence="2">Binds 4 heme c groups covalently per monomer.</text>
</comment>
<feature type="binding site" description="covalent" evidence="2">
    <location>
        <position position="133"/>
    </location>
    <ligand>
        <name>heme c</name>
        <dbReference type="ChEBI" id="CHEBI:61717"/>
        <label>4</label>
    </ligand>
</feature>
<evidence type="ECO:0000256" key="2">
    <source>
        <dbReference type="PIRSR" id="PIRSR602322-1"/>
    </source>
</evidence>
<comment type="caution">
    <text evidence="4">The sequence shown here is derived from an EMBL/GenBank/DDBJ whole genome shotgun (WGS) entry which is preliminary data.</text>
</comment>
<dbReference type="InterPro" id="IPR002322">
    <property type="entry name" value="Cyt_c_III"/>
</dbReference>
<name>A0A538SFJ8_UNCEI</name>
<dbReference type="GO" id="GO:0046872">
    <property type="term" value="F:metal ion binding"/>
    <property type="evidence" value="ECO:0007669"/>
    <property type="project" value="UniProtKB-KW"/>
</dbReference>
<feature type="binding site" description="axial binding residue" evidence="2">
    <location>
        <position position="176"/>
    </location>
    <ligand>
        <name>heme c</name>
        <dbReference type="ChEBI" id="CHEBI:61717"/>
        <label>1</label>
    </ligand>
    <ligandPart>
        <name>Fe</name>
        <dbReference type="ChEBI" id="CHEBI:18248"/>
    </ligandPart>
</feature>
<feature type="binding site" description="axial binding residue" evidence="2">
    <location>
        <position position="119"/>
    </location>
    <ligand>
        <name>heme c</name>
        <dbReference type="ChEBI" id="CHEBI:61717"/>
        <label>1</label>
    </ligand>
    <ligandPart>
        <name>Fe</name>
        <dbReference type="ChEBI" id="CHEBI:18248"/>
    </ligandPart>
</feature>
<dbReference type="PANTHER" id="PTHR39425:SF1">
    <property type="entry name" value="CYTOCHROME C7-LIKE DOMAIN-CONTAINING PROTEIN"/>
    <property type="match status" value="1"/>
</dbReference>
<keyword evidence="2" id="KW-0408">Iron</keyword>
<evidence type="ECO:0000259" key="3">
    <source>
        <dbReference type="Pfam" id="PF14522"/>
    </source>
</evidence>
<dbReference type="PRINTS" id="PR00609">
    <property type="entry name" value="CYTOCHROMEC3"/>
</dbReference>
<feature type="binding site" description="axial binding residue" evidence="2">
    <location>
        <position position="129"/>
    </location>
    <ligand>
        <name>heme c</name>
        <dbReference type="ChEBI" id="CHEBI:61717"/>
        <label>1</label>
    </ligand>
    <ligandPart>
        <name>Fe</name>
        <dbReference type="ChEBI" id="CHEBI:18248"/>
    </ligandPart>
</feature>
<dbReference type="SUPFAM" id="SSF48695">
    <property type="entry name" value="Multiheme cytochromes"/>
    <property type="match status" value="1"/>
</dbReference>
<protein>
    <recommendedName>
        <fullName evidence="3">Cytochrome c7-like domain-containing protein</fullName>
    </recommendedName>
</protein>